<evidence type="ECO:0000256" key="3">
    <source>
        <dbReference type="ARBA" id="ARBA00023315"/>
    </source>
</evidence>
<name>X1JUE0_9ZZZZ</name>
<sequence>MSNIFDRRYFPEITLAGEDGLLAAGGSLDIPVLLEAYSKGIFPWYAEGSPVLWWSPDPRMVLFPDKFKVSKSLDQILRKEDFEIRMDSCFPDVIRQCSKVHRPGQDGTWIT</sequence>
<dbReference type="InterPro" id="IPR016181">
    <property type="entry name" value="Acyl_CoA_acyltransferase"/>
</dbReference>
<dbReference type="EMBL" id="BARU01029996">
    <property type="protein sequence ID" value="GAH73423.1"/>
    <property type="molecule type" value="Genomic_DNA"/>
</dbReference>
<keyword evidence="1" id="KW-0963">Cytoplasm</keyword>
<keyword evidence="2" id="KW-0808">Transferase</keyword>
<dbReference type="InterPro" id="IPR004616">
    <property type="entry name" value="Leu/Phe-tRNA_Trfase"/>
</dbReference>
<dbReference type="AlphaFoldDB" id="X1JUE0"/>
<accession>X1JUE0</accession>
<feature type="non-terminal residue" evidence="4">
    <location>
        <position position="111"/>
    </location>
</feature>
<dbReference type="GO" id="GO:0008914">
    <property type="term" value="F:leucyl-tRNA--protein transferase activity"/>
    <property type="evidence" value="ECO:0007669"/>
    <property type="project" value="InterPro"/>
</dbReference>
<evidence type="ECO:0008006" key="5">
    <source>
        <dbReference type="Google" id="ProtNLM"/>
    </source>
</evidence>
<evidence type="ECO:0000313" key="4">
    <source>
        <dbReference type="EMBL" id="GAH73423.1"/>
    </source>
</evidence>
<dbReference type="InterPro" id="IPR042203">
    <property type="entry name" value="Leu/Phe-tRNA_Trfase_C"/>
</dbReference>
<dbReference type="Gene3D" id="3.30.70.3550">
    <property type="entry name" value="Leucyl/phenylalanyl-tRNA-protein transferase, N-terminal domain"/>
    <property type="match status" value="1"/>
</dbReference>
<gene>
    <name evidence="4" type="ORF">S03H2_47654</name>
</gene>
<evidence type="ECO:0000256" key="1">
    <source>
        <dbReference type="ARBA" id="ARBA00022490"/>
    </source>
</evidence>
<dbReference type="PANTHER" id="PTHR30098">
    <property type="entry name" value="LEUCYL/PHENYLALANYL-TRNA--PROTEIN TRANSFERASE"/>
    <property type="match status" value="1"/>
</dbReference>
<proteinExistence type="predicted"/>
<dbReference type="GO" id="GO:0005737">
    <property type="term" value="C:cytoplasm"/>
    <property type="evidence" value="ECO:0007669"/>
    <property type="project" value="TreeGrafter"/>
</dbReference>
<dbReference type="InterPro" id="IPR042221">
    <property type="entry name" value="Leu/Phe-tRNA_Trfase_N"/>
</dbReference>
<protein>
    <recommendedName>
        <fullName evidence="5">Leucyl/phenylalanyl-tRNA--protein transferase</fullName>
    </recommendedName>
</protein>
<dbReference type="PANTHER" id="PTHR30098:SF2">
    <property type="entry name" value="LEUCYL_PHENYLALANYL-TRNA--PROTEIN TRANSFERASE"/>
    <property type="match status" value="1"/>
</dbReference>
<reference evidence="4" key="1">
    <citation type="journal article" date="2014" name="Front. Microbiol.">
        <title>High frequency of phylogenetically diverse reductive dehalogenase-homologous genes in deep subseafloor sedimentary metagenomes.</title>
        <authorList>
            <person name="Kawai M."/>
            <person name="Futagami T."/>
            <person name="Toyoda A."/>
            <person name="Takaki Y."/>
            <person name="Nishi S."/>
            <person name="Hori S."/>
            <person name="Arai W."/>
            <person name="Tsubouchi T."/>
            <person name="Morono Y."/>
            <person name="Uchiyama I."/>
            <person name="Ito T."/>
            <person name="Fujiyama A."/>
            <person name="Inagaki F."/>
            <person name="Takami H."/>
        </authorList>
    </citation>
    <scope>NUCLEOTIDE SEQUENCE</scope>
    <source>
        <strain evidence="4">Expedition CK06-06</strain>
    </source>
</reference>
<dbReference type="Gene3D" id="3.40.630.70">
    <property type="entry name" value="Leucyl/phenylalanyl-tRNA-protein transferase, C-terminal domain"/>
    <property type="match status" value="1"/>
</dbReference>
<organism evidence="4">
    <name type="scientific">marine sediment metagenome</name>
    <dbReference type="NCBI Taxonomy" id="412755"/>
    <lineage>
        <taxon>unclassified sequences</taxon>
        <taxon>metagenomes</taxon>
        <taxon>ecological metagenomes</taxon>
    </lineage>
</organism>
<comment type="caution">
    <text evidence="4">The sequence shown here is derived from an EMBL/GenBank/DDBJ whole genome shotgun (WGS) entry which is preliminary data.</text>
</comment>
<dbReference type="GO" id="GO:0030163">
    <property type="term" value="P:protein catabolic process"/>
    <property type="evidence" value="ECO:0007669"/>
    <property type="project" value="InterPro"/>
</dbReference>
<dbReference type="Pfam" id="PF03588">
    <property type="entry name" value="Leu_Phe_trans"/>
    <property type="match status" value="1"/>
</dbReference>
<evidence type="ECO:0000256" key="2">
    <source>
        <dbReference type="ARBA" id="ARBA00022679"/>
    </source>
</evidence>
<keyword evidence="3" id="KW-0012">Acyltransferase</keyword>
<dbReference type="SUPFAM" id="SSF55729">
    <property type="entry name" value="Acyl-CoA N-acyltransferases (Nat)"/>
    <property type="match status" value="1"/>
</dbReference>